<dbReference type="STRING" id="296218.AWN68_02870"/>
<evidence type="ECO:0000313" key="2">
    <source>
        <dbReference type="Proteomes" id="UP000075615"/>
    </source>
</evidence>
<keyword evidence="2" id="KW-1185">Reference proteome</keyword>
<dbReference type="RefSeq" id="WP_068411161.1">
    <property type="nucleotide sequence ID" value="NZ_LRDB01000001.1"/>
</dbReference>
<proteinExistence type="predicted"/>
<accession>A0A150XYN6</accession>
<reference evidence="1 2" key="1">
    <citation type="submission" date="2016-01" db="EMBL/GenBank/DDBJ databases">
        <title>Genome sequencing of Roseivirga echinicomitans KMM 6058.</title>
        <authorList>
            <person name="Selvaratnam C."/>
            <person name="Thevarajoo S."/>
            <person name="Goh K.M."/>
            <person name="Ee R."/>
            <person name="Chan K.-G."/>
            <person name="Chong C.S."/>
        </authorList>
    </citation>
    <scope>NUCLEOTIDE SEQUENCE [LARGE SCALE GENOMIC DNA]</scope>
    <source>
        <strain evidence="1 2">KMM 6058</strain>
    </source>
</reference>
<gene>
    <name evidence="1" type="ORF">AWN68_02870</name>
</gene>
<evidence type="ECO:0008006" key="3">
    <source>
        <dbReference type="Google" id="ProtNLM"/>
    </source>
</evidence>
<name>A0A150XYN6_9BACT</name>
<dbReference type="EMBL" id="LRDB01000001">
    <property type="protein sequence ID" value="KYG83764.1"/>
    <property type="molecule type" value="Genomic_DNA"/>
</dbReference>
<dbReference type="Proteomes" id="UP000075615">
    <property type="component" value="Unassembled WGS sequence"/>
</dbReference>
<dbReference type="AlphaFoldDB" id="A0A150XYN6"/>
<sequence length="278" mass="32349">MSKGLAFDKLREILLEKDWEEREEFAQKLNDLDDQLNSRNRLQEKIQPILDNEREDLRAKFPELFGPQITESIRKQISESQDEVVEALYPILGRMIKKYITSEIEKLSEKVDEQMKLAFSWEAWKMRIKAWFTGTPQKDLIISKLIEPKIEEIFIVEKQSGMLLGSFSKNHSVDQDMIAAMLTAIKTFVEDAFKGETQELDSIDYDNYKIVIKNFKSFFIAVVTSGGMSMAFRDKLDDTLLDFAEKVLKKAKDGDDEVKQESITSGLEEYFDNFDKHE</sequence>
<evidence type="ECO:0000313" key="1">
    <source>
        <dbReference type="EMBL" id="KYG83764.1"/>
    </source>
</evidence>
<protein>
    <recommendedName>
        <fullName evidence="3">Cell envelope biogenesis protein OmpA</fullName>
    </recommendedName>
</protein>
<comment type="caution">
    <text evidence="1">The sequence shown here is derived from an EMBL/GenBank/DDBJ whole genome shotgun (WGS) entry which is preliminary data.</text>
</comment>
<organism evidence="1 2">
    <name type="scientific">Roseivirga echinicomitans</name>
    <dbReference type="NCBI Taxonomy" id="296218"/>
    <lineage>
        <taxon>Bacteria</taxon>
        <taxon>Pseudomonadati</taxon>
        <taxon>Bacteroidota</taxon>
        <taxon>Cytophagia</taxon>
        <taxon>Cytophagales</taxon>
        <taxon>Roseivirgaceae</taxon>
        <taxon>Roseivirga</taxon>
    </lineage>
</organism>
<dbReference type="OrthoDB" id="5347798at2"/>